<protein>
    <submittedName>
        <fullName evidence="5">Acyl transferase domain-containing protein</fullName>
    </submittedName>
</protein>
<sequence length="890" mass="99067">MMDNILKNKVAVVGIGCRFPSAKNWREFWDLLAKGKCTIGELPASRTQLDFRHSKDSDRRYKCGYLDNIDMFDPLFFGITPREAARMDPQHRLLLEVLWEAFEDAGIAVKELAGSDTGVFIGTGISFSHYFEHQFSGNMADIYSVSGAQPFAAANRISYIFDFRGPSFAVDSACSTSMIAINEAYTRICSGECSVTVAGGANLLLSSDFTDLFQKARLIAPDGLCKAFDENADGYVRGEGIGVVILKSLEKAIEDGNDIWTVISGASFNHGGRNGRGFTYPNADAQRELLKTAYRNAGVLPSEVHYIETHGTGTPVGDKIELNGINGVVSEGRKSGDYCMVGTVKTNIGHLESASGIAAFIKTCLIIKEKQIPPSLHFKQFSRNIDVENMPIRVQTELKAWPENKKLIAGISSFGLGGANLHMVLESVENFATTRTVNSKKRIDTQQLQGSIFPVSGHNLDALAENVENYLSFIEKNPEIDFYDLCYSASERKDHLRHRLAILCRDKKDLMNKLSECISQKQNNTDVFYGESVNGKSAKVVFVFSDSHEKWLNSDLLQLFKIPLFVEVLQQMDMVYNGITGVSILAVVAANTLERIYSNAILSDVLYFAFQVSLYKLWQKNGVSPGGLLGYGQGEIAAAYLSGMLALDTAVQLVYDRAKRMDAVLTSGKMFNVMASVEEIKEFIDAYHSNVYIAAANSPTVLTLSGEVAQMEKVAEQMERKGYFFRELPGKWGMYCPLMASNQKSFAEVLRVEMGEAKIPLYSTAIDSSGVYREYSPGYWEQQITGRIDFAGRIRERIEAGSDKFIEIGDGSLLSFYISDTWDQMHLEDVCLSPAVISSLKKSRSLEDSIKEGIAELYVRGYPLKWENIFQKGTFVKLPNYAWQRQSYWI</sequence>
<dbReference type="CDD" id="cd00833">
    <property type="entry name" value="PKS"/>
    <property type="match status" value="1"/>
</dbReference>
<dbReference type="SMART" id="SM00827">
    <property type="entry name" value="PKS_AT"/>
    <property type="match status" value="1"/>
</dbReference>
<reference evidence="5 6" key="1">
    <citation type="submission" date="2019-03" db="EMBL/GenBank/DDBJ databases">
        <title>Genomic Encyclopedia of Type Strains, Phase IV (KMG-IV): sequencing the most valuable type-strain genomes for metagenomic binning, comparative biology and taxonomic classification.</title>
        <authorList>
            <person name="Goeker M."/>
        </authorList>
    </citation>
    <scope>NUCLEOTIDE SEQUENCE [LARGE SCALE GENOMIC DNA]</scope>
    <source>
        <strain evidence="5 6">DSM 102940</strain>
    </source>
</reference>
<name>A0A4R2KDL3_9FIRM</name>
<dbReference type="InterPro" id="IPR050091">
    <property type="entry name" value="PKS_NRPS_Biosynth_Enz"/>
</dbReference>
<dbReference type="EMBL" id="SLWV01000026">
    <property type="protein sequence ID" value="TCO70412.1"/>
    <property type="molecule type" value="Genomic_DNA"/>
</dbReference>
<dbReference type="GO" id="GO:0006633">
    <property type="term" value="P:fatty acid biosynthetic process"/>
    <property type="evidence" value="ECO:0007669"/>
    <property type="project" value="InterPro"/>
</dbReference>
<dbReference type="InterPro" id="IPR014031">
    <property type="entry name" value="Ketoacyl_synth_C"/>
</dbReference>
<keyword evidence="3 5" id="KW-0808">Transferase</keyword>
<dbReference type="InterPro" id="IPR014043">
    <property type="entry name" value="Acyl_transferase_dom"/>
</dbReference>
<evidence type="ECO:0000259" key="4">
    <source>
        <dbReference type="PROSITE" id="PS52004"/>
    </source>
</evidence>
<accession>A0A4R2KDL3</accession>
<dbReference type="InterPro" id="IPR018201">
    <property type="entry name" value="Ketoacyl_synth_AS"/>
</dbReference>
<dbReference type="SUPFAM" id="SSF55048">
    <property type="entry name" value="Probable ACP-binding domain of malonyl-CoA ACP transacylase"/>
    <property type="match status" value="1"/>
</dbReference>
<dbReference type="InterPro" id="IPR020841">
    <property type="entry name" value="PKS_Beta-ketoAc_synthase_dom"/>
</dbReference>
<evidence type="ECO:0000256" key="3">
    <source>
        <dbReference type="ARBA" id="ARBA00022679"/>
    </source>
</evidence>
<dbReference type="SUPFAM" id="SSF52151">
    <property type="entry name" value="FabD/lysophospholipase-like"/>
    <property type="match status" value="1"/>
</dbReference>
<dbReference type="Pfam" id="PF22621">
    <property type="entry name" value="CurL-like_PKS_C"/>
    <property type="match status" value="1"/>
</dbReference>
<dbReference type="Gene3D" id="3.40.366.10">
    <property type="entry name" value="Malonyl-Coenzyme A Acyl Carrier Protein, domain 2"/>
    <property type="match status" value="1"/>
</dbReference>
<keyword evidence="1" id="KW-0596">Phosphopantetheine</keyword>
<dbReference type="SUPFAM" id="SSF53901">
    <property type="entry name" value="Thiolase-like"/>
    <property type="match status" value="1"/>
</dbReference>
<dbReference type="PROSITE" id="PS00606">
    <property type="entry name" value="KS3_1"/>
    <property type="match status" value="1"/>
</dbReference>
<dbReference type="PANTHER" id="PTHR43775">
    <property type="entry name" value="FATTY ACID SYNTHASE"/>
    <property type="match status" value="1"/>
</dbReference>
<evidence type="ECO:0000313" key="5">
    <source>
        <dbReference type="EMBL" id="TCO70412.1"/>
    </source>
</evidence>
<organism evidence="5 6">
    <name type="scientific">Marinisporobacter balticus</name>
    <dbReference type="NCBI Taxonomy" id="2018667"/>
    <lineage>
        <taxon>Bacteria</taxon>
        <taxon>Bacillati</taxon>
        <taxon>Bacillota</taxon>
        <taxon>Clostridia</taxon>
        <taxon>Peptostreptococcales</taxon>
        <taxon>Thermotaleaceae</taxon>
        <taxon>Marinisporobacter</taxon>
    </lineage>
</organism>
<dbReference type="InterPro" id="IPR014030">
    <property type="entry name" value="Ketoacyl_synth_N"/>
</dbReference>
<dbReference type="Gene3D" id="3.40.47.10">
    <property type="match status" value="1"/>
</dbReference>
<proteinExistence type="predicted"/>
<gene>
    <name evidence="5" type="ORF">EV214_12632</name>
</gene>
<comment type="caution">
    <text evidence="5">The sequence shown here is derived from an EMBL/GenBank/DDBJ whole genome shotgun (WGS) entry which is preliminary data.</text>
</comment>
<keyword evidence="2" id="KW-0597">Phosphoprotein</keyword>
<dbReference type="GO" id="GO:0004312">
    <property type="term" value="F:fatty acid synthase activity"/>
    <property type="evidence" value="ECO:0007669"/>
    <property type="project" value="TreeGrafter"/>
</dbReference>
<dbReference type="AlphaFoldDB" id="A0A4R2KDL3"/>
<evidence type="ECO:0000256" key="1">
    <source>
        <dbReference type="ARBA" id="ARBA00022450"/>
    </source>
</evidence>
<dbReference type="Pfam" id="PF00698">
    <property type="entry name" value="Acyl_transf_1"/>
    <property type="match status" value="1"/>
</dbReference>
<evidence type="ECO:0000313" key="6">
    <source>
        <dbReference type="Proteomes" id="UP000294919"/>
    </source>
</evidence>
<keyword evidence="6" id="KW-1185">Reference proteome</keyword>
<dbReference type="Proteomes" id="UP000294919">
    <property type="component" value="Unassembled WGS sequence"/>
</dbReference>
<dbReference type="Gene3D" id="3.30.70.3290">
    <property type="match status" value="1"/>
</dbReference>
<dbReference type="GO" id="GO:0004315">
    <property type="term" value="F:3-oxoacyl-[acyl-carrier-protein] synthase activity"/>
    <property type="evidence" value="ECO:0007669"/>
    <property type="project" value="InterPro"/>
</dbReference>
<dbReference type="PROSITE" id="PS52004">
    <property type="entry name" value="KS3_2"/>
    <property type="match status" value="1"/>
</dbReference>
<dbReference type="Pfam" id="PF02801">
    <property type="entry name" value="Ketoacyl-synt_C"/>
    <property type="match status" value="1"/>
</dbReference>
<feature type="domain" description="Ketosynthase family 3 (KS3)" evidence="4">
    <location>
        <begin position="7"/>
        <end position="427"/>
    </location>
</feature>
<evidence type="ECO:0000256" key="2">
    <source>
        <dbReference type="ARBA" id="ARBA00022553"/>
    </source>
</evidence>
<dbReference type="PANTHER" id="PTHR43775:SF37">
    <property type="entry name" value="SI:DKEY-61P9.11"/>
    <property type="match status" value="1"/>
</dbReference>
<dbReference type="InterPro" id="IPR016036">
    <property type="entry name" value="Malonyl_transacylase_ACP-bd"/>
</dbReference>
<dbReference type="InterPro" id="IPR016039">
    <property type="entry name" value="Thiolase-like"/>
</dbReference>
<dbReference type="InterPro" id="IPR016035">
    <property type="entry name" value="Acyl_Trfase/lysoPLipase"/>
</dbReference>
<dbReference type="Pfam" id="PF00109">
    <property type="entry name" value="ketoacyl-synt"/>
    <property type="match status" value="1"/>
</dbReference>
<dbReference type="RefSeq" id="WP_165916397.1">
    <property type="nucleotide sequence ID" value="NZ_SLWV01000026.1"/>
</dbReference>
<dbReference type="SMART" id="SM00825">
    <property type="entry name" value="PKS_KS"/>
    <property type="match status" value="1"/>
</dbReference>
<dbReference type="InterPro" id="IPR001227">
    <property type="entry name" value="Ac_transferase_dom_sf"/>
</dbReference>